<dbReference type="HOGENOM" id="CLU_155900_0_0_5"/>
<dbReference type="PATRIC" id="fig|504832.7.peg.519"/>
<gene>
    <name evidence="2" type="ordered locus">OCA5_c04940</name>
</gene>
<sequence>MQVPVELDPDVADEAPSGPTITAYDEQHYVTYMRLLDASRDEADWTEAARIILHRDPATEEARTRHCWESHLARAQWLSKGGYRWILEQAIRKGL</sequence>
<dbReference type="STRING" id="504832.OCA5_c04940"/>
<dbReference type="OrthoDB" id="9811330at2"/>
<reference evidence="2 3" key="1">
    <citation type="journal article" date="2011" name="J. Bacteriol.">
        <title>Complete genome sequences of the chemolithoautotrophic Oligotropha carboxidovorans strains OM4 and OM5.</title>
        <authorList>
            <person name="Volland S."/>
            <person name="Rachinger M."/>
            <person name="Strittmatter A."/>
            <person name="Daniel R."/>
            <person name="Gottschalk G."/>
            <person name="Meyer O."/>
        </authorList>
    </citation>
    <scope>NUCLEOTIDE SEQUENCE [LARGE SCALE GENOMIC DNA]</scope>
    <source>
        <strain evidence="3">ATCC 49405 / DSM 1227 / KCTC 32145 / OM5</strain>
    </source>
</reference>
<feature type="region of interest" description="Disordered" evidence="1">
    <location>
        <begin position="1"/>
        <end position="20"/>
    </location>
</feature>
<dbReference type="eggNOG" id="ENOG5032Z6E">
    <property type="taxonomic scope" value="Bacteria"/>
</dbReference>
<protein>
    <recommendedName>
        <fullName evidence="4">DUF2285 domain-containing protein</fullName>
    </recommendedName>
</protein>
<evidence type="ECO:0008006" key="4">
    <source>
        <dbReference type="Google" id="ProtNLM"/>
    </source>
</evidence>
<organism evidence="2 3">
    <name type="scientific">Afipia carboxidovorans (strain ATCC 49405 / DSM 1227 / KCTC 32145 / OM5)</name>
    <name type="common">Oligotropha carboxidovorans</name>
    <dbReference type="NCBI Taxonomy" id="504832"/>
    <lineage>
        <taxon>Bacteria</taxon>
        <taxon>Pseudomonadati</taxon>
        <taxon>Pseudomonadota</taxon>
        <taxon>Alphaproteobacteria</taxon>
        <taxon>Hyphomicrobiales</taxon>
        <taxon>Nitrobacteraceae</taxon>
        <taxon>Afipia</taxon>
    </lineage>
</organism>
<dbReference type="KEGG" id="oca:OCAR_4010"/>
<proteinExistence type="predicted"/>
<dbReference type="RefSeq" id="WP_012561194.1">
    <property type="nucleotide sequence ID" value="NC_011386.1"/>
</dbReference>
<keyword evidence="3" id="KW-1185">Reference proteome</keyword>
<dbReference type="AlphaFoldDB" id="B6J9U1"/>
<evidence type="ECO:0000256" key="1">
    <source>
        <dbReference type="SAM" id="MobiDB-lite"/>
    </source>
</evidence>
<evidence type="ECO:0000313" key="2">
    <source>
        <dbReference type="EMBL" id="AEI05218.1"/>
    </source>
</evidence>
<name>B6J9U1_AFIC5</name>
<accession>B6J9U1</accession>
<dbReference type="EMBL" id="CP002826">
    <property type="protein sequence ID" value="AEI05218.1"/>
    <property type="molecule type" value="Genomic_DNA"/>
</dbReference>
<dbReference type="KEGG" id="ocg:OCA5_c04940"/>
<dbReference type="Proteomes" id="UP000007730">
    <property type="component" value="Chromosome"/>
</dbReference>
<evidence type="ECO:0000313" key="3">
    <source>
        <dbReference type="Proteomes" id="UP000007730"/>
    </source>
</evidence>